<comment type="similarity">
    <text evidence="1">Belongs to the SCO1/2 family.</text>
</comment>
<evidence type="ECO:0000256" key="3">
    <source>
        <dbReference type="PIRSR" id="PIRSR603782-1"/>
    </source>
</evidence>
<accession>A0A7C9ISR8</accession>
<feature type="binding site" evidence="3">
    <location>
        <position position="165"/>
    </location>
    <ligand>
        <name>Cu cation</name>
        <dbReference type="ChEBI" id="CHEBI:23378"/>
    </ligand>
</feature>
<feature type="chain" id="PRO_5028996395" evidence="5">
    <location>
        <begin position="22"/>
        <end position="202"/>
    </location>
</feature>
<organism evidence="6 7">
    <name type="scientific">Kangsaoukella pontilimi</name>
    <dbReference type="NCBI Taxonomy" id="2691042"/>
    <lineage>
        <taxon>Bacteria</taxon>
        <taxon>Pseudomonadati</taxon>
        <taxon>Pseudomonadota</taxon>
        <taxon>Alphaproteobacteria</taxon>
        <taxon>Rhodobacterales</taxon>
        <taxon>Paracoccaceae</taxon>
        <taxon>Kangsaoukella</taxon>
    </lineage>
</organism>
<dbReference type="Gene3D" id="3.40.30.10">
    <property type="entry name" value="Glutaredoxin"/>
    <property type="match status" value="1"/>
</dbReference>
<feature type="disulfide bond" description="Redox-active" evidence="4">
    <location>
        <begin position="77"/>
        <end position="81"/>
    </location>
</feature>
<dbReference type="GO" id="GO:0046872">
    <property type="term" value="F:metal ion binding"/>
    <property type="evidence" value="ECO:0007669"/>
    <property type="project" value="UniProtKB-KW"/>
</dbReference>
<keyword evidence="7" id="KW-1185">Reference proteome</keyword>
<reference evidence="6 7" key="2">
    <citation type="submission" date="2020-03" db="EMBL/GenBank/DDBJ databases">
        <title>Kangsaoukella pontilimi gen. nov., sp. nov., a new member of the family Rhodobacteraceae isolated from a tidal mudflat.</title>
        <authorList>
            <person name="Kim I.S."/>
        </authorList>
    </citation>
    <scope>NUCLEOTIDE SEQUENCE [LARGE SCALE GENOMIC DNA]</scope>
    <source>
        <strain evidence="6 7">GH1-50</strain>
    </source>
</reference>
<evidence type="ECO:0000313" key="6">
    <source>
        <dbReference type="EMBL" id="MXQ08225.1"/>
    </source>
</evidence>
<dbReference type="Proteomes" id="UP000480350">
    <property type="component" value="Unassembled WGS sequence"/>
</dbReference>
<feature type="binding site" evidence="3">
    <location>
        <position position="77"/>
    </location>
    <ligand>
        <name>Cu cation</name>
        <dbReference type="ChEBI" id="CHEBI:23378"/>
    </ligand>
</feature>
<dbReference type="InterPro" id="IPR036249">
    <property type="entry name" value="Thioredoxin-like_sf"/>
</dbReference>
<dbReference type="Pfam" id="PF02630">
    <property type="entry name" value="SCO1-SenC"/>
    <property type="match status" value="1"/>
</dbReference>
<evidence type="ECO:0000256" key="1">
    <source>
        <dbReference type="ARBA" id="ARBA00010996"/>
    </source>
</evidence>
<comment type="caution">
    <text evidence="6">The sequence shown here is derived from an EMBL/GenBank/DDBJ whole genome shotgun (WGS) entry which is preliminary data.</text>
</comment>
<dbReference type="CDD" id="cd02968">
    <property type="entry name" value="SCO"/>
    <property type="match status" value="1"/>
</dbReference>
<keyword evidence="2 3" id="KW-0186">Copper</keyword>
<dbReference type="PANTHER" id="PTHR12151">
    <property type="entry name" value="ELECTRON TRANSPORT PROTIN SCO1/SENC FAMILY MEMBER"/>
    <property type="match status" value="1"/>
</dbReference>
<name>A0A7C9ISR8_9RHOB</name>
<dbReference type="InterPro" id="IPR003782">
    <property type="entry name" value="SCO1/SenC"/>
</dbReference>
<evidence type="ECO:0000313" key="7">
    <source>
        <dbReference type="Proteomes" id="UP000480350"/>
    </source>
</evidence>
<keyword evidence="5" id="KW-0732">Signal</keyword>
<keyword evidence="4" id="KW-1015">Disulfide bond</keyword>
<dbReference type="AlphaFoldDB" id="A0A7C9ISR8"/>
<dbReference type="EMBL" id="WUPT01000002">
    <property type="protein sequence ID" value="MXQ08225.1"/>
    <property type="molecule type" value="Genomic_DNA"/>
</dbReference>
<sequence>MTKFAASASALAIVALIGATAAYTYLRPLPDCGGNSVAGGSAAIGGPFELLNGAGETVTEADIIDGPTLVYFGYTFCPDVCPFDVARNVLAVDLLDEMGHDVTPVFITIDPARDTVEIMDQYARDMHPKMIALTGSDEQVRAAAQEYRVYYAKGSGEGDFYLMDHSTFTYLMFPETGLATYFGRTATPEEMAGEIACHIGNA</sequence>
<protein>
    <submittedName>
        <fullName evidence="6">SCO family protein</fullName>
    </submittedName>
</protein>
<keyword evidence="3" id="KW-0479">Metal-binding</keyword>
<dbReference type="SUPFAM" id="SSF52833">
    <property type="entry name" value="Thioredoxin-like"/>
    <property type="match status" value="1"/>
</dbReference>
<gene>
    <name evidence="6" type="ORF">GQ651_10260</name>
</gene>
<feature type="signal peptide" evidence="5">
    <location>
        <begin position="1"/>
        <end position="21"/>
    </location>
</feature>
<dbReference type="FunFam" id="3.40.30.10:FF:000013">
    <property type="entry name" value="Blast:Protein SCO1 homolog, mitochondrial"/>
    <property type="match status" value="1"/>
</dbReference>
<proteinExistence type="inferred from homology"/>
<dbReference type="RefSeq" id="WP_160764166.1">
    <property type="nucleotide sequence ID" value="NZ_WUPT01000002.1"/>
</dbReference>
<feature type="binding site" evidence="3">
    <location>
        <position position="81"/>
    </location>
    <ligand>
        <name>Cu cation</name>
        <dbReference type="ChEBI" id="CHEBI:23378"/>
    </ligand>
</feature>
<evidence type="ECO:0000256" key="4">
    <source>
        <dbReference type="PIRSR" id="PIRSR603782-2"/>
    </source>
</evidence>
<reference evidence="6 7" key="1">
    <citation type="submission" date="2019-12" db="EMBL/GenBank/DDBJ databases">
        <authorList>
            <person name="Lee S.D."/>
        </authorList>
    </citation>
    <scope>NUCLEOTIDE SEQUENCE [LARGE SCALE GENOMIC DNA]</scope>
    <source>
        <strain evidence="6 7">GH1-50</strain>
    </source>
</reference>
<evidence type="ECO:0000256" key="2">
    <source>
        <dbReference type="ARBA" id="ARBA00023008"/>
    </source>
</evidence>
<evidence type="ECO:0000256" key="5">
    <source>
        <dbReference type="SAM" id="SignalP"/>
    </source>
</evidence>
<dbReference type="PANTHER" id="PTHR12151:SF5">
    <property type="entry name" value="AT19154P"/>
    <property type="match status" value="1"/>
</dbReference>